<reference evidence="3" key="1">
    <citation type="submission" date="2022-12" db="EMBL/GenBank/DDBJ databases">
        <title>Draft genome assemblies for two species of Escallonia (Escalloniales).</title>
        <authorList>
            <person name="Chanderbali A."/>
            <person name="Dervinis C."/>
            <person name="Anghel I."/>
            <person name="Soltis D."/>
            <person name="Soltis P."/>
            <person name="Zapata F."/>
        </authorList>
    </citation>
    <scope>NUCLEOTIDE SEQUENCE</scope>
    <source>
        <strain evidence="3">UCBG64.0493</strain>
        <tissue evidence="3">Leaf</tissue>
    </source>
</reference>
<protein>
    <recommendedName>
        <fullName evidence="5">Pentatricopeptide repeat-containing protein</fullName>
    </recommendedName>
</protein>
<dbReference type="InterPro" id="IPR002885">
    <property type="entry name" value="PPR_rpt"/>
</dbReference>
<keyword evidence="4" id="KW-1185">Reference proteome</keyword>
<dbReference type="Pfam" id="PF13041">
    <property type="entry name" value="PPR_2"/>
    <property type="match status" value="1"/>
</dbReference>
<proteinExistence type="predicted"/>
<dbReference type="Proteomes" id="UP001188597">
    <property type="component" value="Unassembled WGS sequence"/>
</dbReference>
<dbReference type="Gene3D" id="1.25.40.10">
    <property type="entry name" value="Tetratricopeptide repeat domain"/>
    <property type="match status" value="1"/>
</dbReference>
<dbReference type="PANTHER" id="PTHR47003">
    <property type="entry name" value="OS01G0970900 PROTEIN"/>
    <property type="match status" value="1"/>
</dbReference>
<dbReference type="GO" id="GO:0008380">
    <property type="term" value="P:RNA splicing"/>
    <property type="evidence" value="ECO:0007669"/>
    <property type="project" value="InterPro"/>
</dbReference>
<feature type="region of interest" description="Disordered" evidence="2">
    <location>
        <begin position="25"/>
        <end position="69"/>
    </location>
</feature>
<evidence type="ECO:0000313" key="3">
    <source>
        <dbReference type="EMBL" id="KAK3003972.1"/>
    </source>
</evidence>
<name>A0AA88V8H5_9ASTE</name>
<dbReference type="InterPro" id="IPR044578">
    <property type="entry name" value="BIR6-like"/>
</dbReference>
<evidence type="ECO:0000313" key="4">
    <source>
        <dbReference type="Proteomes" id="UP001188597"/>
    </source>
</evidence>
<evidence type="ECO:0000256" key="2">
    <source>
        <dbReference type="SAM" id="MobiDB-lite"/>
    </source>
</evidence>
<evidence type="ECO:0008006" key="5">
    <source>
        <dbReference type="Google" id="ProtNLM"/>
    </source>
</evidence>
<comment type="caution">
    <text evidence="3">The sequence shown here is derived from an EMBL/GenBank/DDBJ whole genome shotgun (WGS) entry which is preliminary data.</text>
</comment>
<dbReference type="InterPro" id="IPR011990">
    <property type="entry name" value="TPR-like_helical_dom_sf"/>
</dbReference>
<keyword evidence="1" id="KW-0677">Repeat</keyword>
<sequence>MSSLSSFLTRRPILSLTLHLLRRITTNTTTNTTTNPNPNPTSRPLRRLSTNQTPGQNPLNNRLLPPLPNPTPTCHPPHKNPNFVPNFSQTDYDTISGLLTDSSLPPGPALEAALDRAGIELGPSLLEEIFTRFDSSPKVLFTLFLWAEKQPGYQFCVGVFNSMINALGKMREFDLAWSLILKRIKSDQGPNEFTFAILIRRYARAGMDTVLGFKTEDAEEKSTPIKK</sequence>
<dbReference type="NCBIfam" id="TIGR00756">
    <property type="entry name" value="PPR"/>
    <property type="match status" value="1"/>
</dbReference>
<gene>
    <name evidence="3" type="ORF">RJ639_019568</name>
</gene>
<dbReference type="AlphaFoldDB" id="A0AA88V8H5"/>
<organism evidence="3 4">
    <name type="scientific">Escallonia herrerae</name>
    <dbReference type="NCBI Taxonomy" id="1293975"/>
    <lineage>
        <taxon>Eukaryota</taxon>
        <taxon>Viridiplantae</taxon>
        <taxon>Streptophyta</taxon>
        <taxon>Embryophyta</taxon>
        <taxon>Tracheophyta</taxon>
        <taxon>Spermatophyta</taxon>
        <taxon>Magnoliopsida</taxon>
        <taxon>eudicotyledons</taxon>
        <taxon>Gunneridae</taxon>
        <taxon>Pentapetalae</taxon>
        <taxon>asterids</taxon>
        <taxon>campanulids</taxon>
        <taxon>Escalloniales</taxon>
        <taxon>Escalloniaceae</taxon>
        <taxon>Escallonia</taxon>
    </lineage>
</organism>
<accession>A0AA88V8H5</accession>
<evidence type="ECO:0000256" key="1">
    <source>
        <dbReference type="ARBA" id="ARBA00022737"/>
    </source>
</evidence>
<dbReference type="EMBL" id="JAVXUP010002333">
    <property type="protein sequence ID" value="KAK3003972.1"/>
    <property type="molecule type" value="Genomic_DNA"/>
</dbReference>
<feature type="compositionally biased region" description="Low complexity" evidence="2">
    <location>
        <begin position="25"/>
        <end position="43"/>
    </location>
</feature>
<dbReference type="PANTHER" id="PTHR47003:SF11">
    <property type="entry name" value="PPR SUPERFAMILY PROTEIN"/>
    <property type="match status" value="1"/>
</dbReference>